<organism evidence="1 2">
    <name type="scientific">Ceratitis capitata</name>
    <name type="common">Mediterranean fruit fly</name>
    <name type="synonym">Tephritis capitata</name>
    <dbReference type="NCBI Taxonomy" id="7213"/>
    <lineage>
        <taxon>Eukaryota</taxon>
        <taxon>Metazoa</taxon>
        <taxon>Ecdysozoa</taxon>
        <taxon>Arthropoda</taxon>
        <taxon>Hexapoda</taxon>
        <taxon>Insecta</taxon>
        <taxon>Pterygota</taxon>
        <taxon>Neoptera</taxon>
        <taxon>Endopterygota</taxon>
        <taxon>Diptera</taxon>
        <taxon>Brachycera</taxon>
        <taxon>Muscomorpha</taxon>
        <taxon>Tephritoidea</taxon>
        <taxon>Tephritidae</taxon>
        <taxon>Ceratitis</taxon>
        <taxon>Ceratitis</taxon>
    </lineage>
</organism>
<evidence type="ECO:0000313" key="2">
    <source>
        <dbReference type="Proteomes" id="UP000606786"/>
    </source>
</evidence>
<dbReference type="Proteomes" id="UP000606786">
    <property type="component" value="Unassembled WGS sequence"/>
</dbReference>
<keyword evidence="2" id="KW-1185">Reference proteome</keyword>
<dbReference type="AlphaFoldDB" id="A0A811U3D9"/>
<proteinExistence type="predicted"/>
<evidence type="ECO:0000313" key="1">
    <source>
        <dbReference type="EMBL" id="CAD6992878.1"/>
    </source>
</evidence>
<sequence length="122" mass="13269">MALSALPTTNNQRQAIQTPIGKYSTIRAVSHHNPPPPLLTAVSSSSIRSIGISGSVFFVVVCCAESCGAASGRTRKHENYPSSTLKTGQTQNWIKPGCEPQNTTKPIYVCLYMVYMYINMCV</sequence>
<protein>
    <submittedName>
        <fullName evidence="1">(Mediterranean fruit fly) hypothetical protein</fullName>
    </submittedName>
</protein>
<name>A0A811U3D9_CERCA</name>
<accession>A0A811U3D9</accession>
<gene>
    <name evidence="1" type="ORF">CCAP1982_LOCUS1713</name>
</gene>
<dbReference type="EMBL" id="CAJHJT010000001">
    <property type="protein sequence ID" value="CAD6992878.1"/>
    <property type="molecule type" value="Genomic_DNA"/>
</dbReference>
<comment type="caution">
    <text evidence="1">The sequence shown here is derived from an EMBL/GenBank/DDBJ whole genome shotgun (WGS) entry which is preliminary data.</text>
</comment>
<reference evidence="1" key="1">
    <citation type="submission" date="2020-11" db="EMBL/GenBank/DDBJ databases">
        <authorList>
            <person name="Whitehead M."/>
        </authorList>
    </citation>
    <scope>NUCLEOTIDE SEQUENCE</scope>
    <source>
        <strain evidence="1">EGII</strain>
    </source>
</reference>